<dbReference type="InterPro" id="IPR013424">
    <property type="entry name" value="Ice-binding_C"/>
</dbReference>
<gene>
    <name evidence="2" type="ORF">MNBD_GAMMA06-893</name>
</gene>
<sequence length="223" mass="23377">MKLKLKTFQNTLCLAALLATPVASFAVPTTYDITAGSAPGFSGSWLHAGSRSTGGGYYANGVKAKMAGTLTLDMDALTASGSISGTGNFGLGNDDWTLNFTGASAGTANFYGGATDLVSLDYELFDSAESHGTGTFYFANKDFNGGNIDNGPNYINDSVLYLWGNNWVNEGGKYGHDKAYFEYYGGTPLGLDLYGEAVPEPGMAALLAIGLLGFGATRRKKTR</sequence>
<evidence type="ECO:0000259" key="1">
    <source>
        <dbReference type="Pfam" id="PF07589"/>
    </source>
</evidence>
<dbReference type="EMBL" id="UOFD01000031">
    <property type="protein sequence ID" value="VAW51437.1"/>
    <property type="molecule type" value="Genomic_DNA"/>
</dbReference>
<organism evidence="2">
    <name type="scientific">hydrothermal vent metagenome</name>
    <dbReference type="NCBI Taxonomy" id="652676"/>
    <lineage>
        <taxon>unclassified sequences</taxon>
        <taxon>metagenomes</taxon>
        <taxon>ecological metagenomes</taxon>
    </lineage>
</organism>
<protein>
    <recommendedName>
        <fullName evidence="1">Ice-binding protein C-terminal domain-containing protein</fullName>
    </recommendedName>
</protein>
<evidence type="ECO:0000313" key="2">
    <source>
        <dbReference type="EMBL" id="VAW51437.1"/>
    </source>
</evidence>
<accession>A0A3B0WLI1</accession>
<dbReference type="Pfam" id="PF07589">
    <property type="entry name" value="PEP-CTERM"/>
    <property type="match status" value="1"/>
</dbReference>
<reference evidence="2" key="1">
    <citation type="submission" date="2018-06" db="EMBL/GenBank/DDBJ databases">
        <authorList>
            <person name="Zhirakovskaya E."/>
        </authorList>
    </citation>
    <scope>NUCLEOTIDE SEQUENCE</scope>
</reference>
<proteinExistence type="predicted"/>
<feature type="domain" description="Ice-binding protein C-terminal" evidence="1">
    <location>
        <begin position="197"/>
        <end position="219"/>
    </location>
</feature>
<dbReference type="AlphaFoldDB" id="A0A3B0WLI1"/>
<name>A0A3B0WLI1_9ZZZZ</name>
<dbReference type="NCBIfam" id="TIGR02595">
    <property type="entry name" value="PEP_CTERM"/>
    <property type="match status" value="1"/>
</dbReference>